<sequence length="232" mass="23973">MPHPDPDDLALYAIGENVATAAQQHITGCPDCLDEVAHLRRTAERLTQDLASSPAHPPSRVWDAISSELRLGAAVPDPEPTPEPVTEPARPWWRRAALPVAAAIVGLAVGVGATFALTRESDAPTPTIRATAELGPVAGGGGLGRAELLGGPGTEELQIEASLPSINGNYEVWLLGADGRMFSLGVLHNGTGTFAVPGGVDMAEYKVVDISDEPADGDPTHSGDSVARGTLS</sequence>
<accession>A0A7K1FM63</accession>
<reference evidence="5 6" key="1">
    <citation type="submission" date="2019-11" db="EMBL/GenBank/DDBJ databases">
        <authorList>
            <person name="Jiang L.-Q."/>
        </authorList>
    </citation>
    <scope>NUCLEOTIDE SEQUENCE [LARGE SCALE GENOMIC DNA]</scope>
    <source>
        <strain evidence="5 6">YIM 132087</strain>
    </source>
</reference>
<name>A0A7K1FM63_9ACTN</name>
<feature type="region of interest" description="Disordered" evidence="3">
    <location>
        <begin position="211"/>
        <end position="232"/>
    </location>
</feature>
<proteinExistence type="predicted"/>
<dbReference type="Pfam" id="PF10099">
    <property type="entry name" value="RskA_C"/>
    <property type="match status" value="1"/>
</dbReference>
<protein>
    <submittedName>
        <fullName evidence="5">ABC transporter substrate-binding protein</fullName>
    </submittedName>
</protein>
<keyword evidence="2" id="KW-0804">Transcription</keyword>
<organism evidence="5 6">
    <name type="scientific">Nakamurella alba</name>
    <dbReference type="NCBI Taxonomy" id="2665158"/>
    <lineage>
        <taxon>Bacteria</taxon>
        <taxon>Bacillati</taxon>
        <taxon>Actinomycetota</taxon>
        <taxon>Actinomycetes</taxon>
        <taxon>Nakamurellales</taxon>
        <taxon>Nakamurellaceae</taxon>
        <taxon>Nakamurella</taxon>
    </lineage>
</organism>
<evidence type="ECO:0000259" key="4">
    <source>
        <dbReference type="Pfam" id="PF10099"/>
    </source>
</evidence>
<keyword evidence="1" id="KW-0805">Transcription regulation</keyword>
<dbReference type="GO" id="GO:0005886">
    <property type="term" value="C:plasma membrane"/>
    <property type="evidence" value="ECO:0007669"/>
    <property type="project" value="InterPro"/>
</dbReference>
<dbReference type="AlphaFoldDB" id="A0A7K1FM63"/>
<comment type="caution">
    <text evidence="5">The sequence shown here is derived from an EMBL/GenBank/DDBJ whole genome shotgun (WGS) entry which is preliminary data.</text>
</comment>
<evidence type="ECO:0000313" key="6">
    <source>
        <dbReference type="Proteomes" id="UP000460221"/>
    </source>
</evidence>
<dbReference type="RefSeq" id="WP_154769149.1">
    <property type="nucleotide sequence ID" value="NZ_WLYK01000005.1"/>
</dbReference>
<dbReference type="EMBL" id="WLYK01000005">
    <property type="protein sequence ID" value="MTD15196.1"/>
    <property type="molecule type" value="Genomic_DNA"/>
</dbReference>
<evidence type="ECO:0000256" key="3">
    <source>
        <dbReference type="SAM" id="MobiDB-lite"/>
    </source>
</evidence>
<evidence type="ECO:0000256" key="2">
    <source>
        <dbReference type="ARBA" id="ARBA00023163"/>
    </source>
</evidence>
<gene>
    <name evidence="5" type="ORF">GIS00_14730</name>
</gene>
<keyword evidence="6" id="KW-1185">Reference proteome</keyword>
<feature type="domain" description="Anti-sigma K factor RskA C-terminal" evidence="4">
    <location>
        <begin position="98"/>
        <end position="224"/>
    </location>
</feature>
<dbReference type="Gene3D" id="1.10.10.1320">
    <property type="entry name" value="Anti-sigma factor, zinc-finger domain"/>
    <property type="match status" value="1"/>
</dbReference>
<dbReference type="Proteomes" id="UP000460221">
    <property type="component" value="Unassembled WGS sequence"/>
</dbReference>
<dbReference type="InterPro" id="IPR041916">
    <property type="entry name" value="Anti_sigma_zinc_sf"/>
</dbReference>
<evidence type="ECO:0000256" key="1">
    <source>
        <dbReference type="ARBA" id="ARBA00023015"/>
    </source>
</evidence>
<evidence type="ECO:0000313" key="5">
    <source>
        <dbReference type="EMBL" id="MTD15196.1"/>
    </source>
</evidence>
<dbReference type="InterPro" id="IPR018764">
    <property type="entry name" value="RskA_C"/>
</dbReference>